<reference evidence="1 2" key="1">
    <citation type="submission" date="2024-03" db="EMBL/GenBank/DDBJ databases">
        <title>The Acrasis kona genome and developmental transcriptomes reveal deep origins of eukaryotic multicellular pathways.</title>
        <authorList>
            <person name="Sheikh S."/>
            <person name="Fu C.-J."/>
            <person name="Brown M.W."/>
            <person name="Baldauf S.L."/>
        </authorList>
    </citation>
    <scope>NUCLEOTIDE SEQUENCE [LARGE SCALE GENOMIC DNA]</scope>
    <source>
        <strain evidence="1 2">ATCC MYA-3509</strain>
    </source>
</reference>
<evidence type="ECO:0000313" key="1">
    <source>
        <dbReference type="EMBL" id="KAL0486201.1"/>
    </source>
</evidence>
<evidence type="ECO:0000313" key="2">
    <source>
        <dbReference type="Proteomes" id="UP001431209"/>
    </source>
</evidence>
<dbReference type="AlphaFoldDB" id="A0AAW2ZBW2"/>
<organism evidence="1 2">
    <name type="scientific">Acrasis kona</name>
    <dbReference type="NCBI Taxonomy" id="1008807"/>
    <lineage>
        <taxon>Eukaryota</taxon>
        <taxon>Discoba</taxon>
        <taxon>Heterolobosea</taxon>
        <taxon>Tetramitia</taxon>
        <taxon>Eutetramitia</taxon>
        <taxon>Acrasidae</taxon>
        <taxon>Acrasis</taxon>
    </lineage>
</organism>
<accession>A0AAW2ZBW2</accession>
<proteinExistence type="predicted"/>
<comment type="caution">
    <text evidence="1">The sequence shown here is derived from an EMBL/GenBank/DDBJ whole genome shotgun (WGS) entry which is preliminary data.</text>
</comment>
<dbReference type="Proteomes" id="UP001431209">
    <property type="component" value="Unassembled WGS sequence"/>
</dbReference>
<name>A0AAW2ZBW2_9EUKA</name>
<dbReference type="EMBL" id="JAOPGA020001206">
    <property type="protein sequence ID" value="KAL0486201.1"/>
    <property type="molecule type" value="Genomic_DNA"/>
</dbReference>
<keyword evidence="2" id="KW-1185">Reference proteome</keyword>
<sequence>MRFSFMMGRNFSMSFRSSGGFSQGKNIFTTCFKSERAAFATAIGTGVNQLSRSNLSQISKISVTGTNASSAFDALIVAEDDDG</sequence>
<protein>
    <submittedName>
        <fullName evidence="1">Uncharacterized protein</fullName>
    </submittedName>
</protein>
<gene>
    <name evidence="1" type="ORF">AKO1_001887</name>
</gene>